<evidence type="ECO:0000313" key="2">
    <source>
        <dbReference type="Proteomes" id="UP000813463"/>
    </source>
</evidence>
<gene>
    <name evidence="3" type="primary">LOC130463076</name>
</gene>
<keyword evidence="2" id="KW-1185">Reference proteome</keyword>
<dbReference type="PANTHER" id="PTHR33116">
    <property type="entry name" value="REVERSE TRANSCRIPTASE ZINC-BINDING DOMAIN-CONTAINING PROTEIN-RELATED-RELATED"/>
    <property type="match status" value="1"/>
</dbReference>
<feature type="domain" description="Reverse transcriptase" evidence="1">
    <location>
        <begin position="134"/>
        <end position="412"/>
    </location>
</feature>
<evidence type="ECO:0000313" key="3">
    <source>
        <dbReference type="RefSeq" id="XP_056688085.1"/>
    </source>
</evidence>
<dbReference type="Pfam" id="PF00078">
    <property type="entry name" value="RVT_1"/>
    <property type="match status" value="1"/>
</dbReference>
<reference evidence="3" key="2">
    <citation type="submission" date="2025-08" db="UniProtKB">
        <authorList>
            <consortium name="RefSeq"/>
        </authorList>
    </citation>
    <scope>IDENTIFICATION</scope>
    <source>
        <tissue evidence="3">Leaf</tissue>
    </source>
</reference>
<dbReference type="InterPro" id="IPR000477">
    <property type="entry name" value="RT_dom"/>
</dbReference>
<dbReference type="RefSeq" id="XP_056688085.1">
    <property type="nucleotide sequence ID" value="XM_056832107.1"/>
</dbReference>
<name>A0ABM3QXK7_SPIOL</name>
<dbReference type="PANTHER" id="PTHR33116:SF84">
    <property type="entry name" value="RNA-DIRECTED DNA POLYMERASE"/>
    <property type="match status" value="1"/>
</dbReference>
<dbReference type="Proteomes" id="UP000813463">
    <property type="component" value="Chromosome 6"/>
</dbReference>
<reference evidence="2" key="1">
    <citation type="journal article" date="2021" name="Nat. Commun.">
        <title>Genomic analyses provide insights into spinach domestication and the genetic basis of agronomic traits.</title>
        <authorList>
            <person name="Cai X."/>
            <person name="Sun X."/>
            <person name="Xu C."/>
            <person name="Sun H."/>
            <person name="Wang X."/>
            <person name="Ge C."/>
            <person name="Zhang Z."/>
            <person name="Wang Q."/>
            <person name="Fei Z."/>
            <person name="Jiao C."/>
            <person name="Wang Q."/>
        </authorList>
    </citation>
    <scope>NUCLEOTIDE SEQUENCE [LARGE SCALE GENOMIC DNA]</scope>
    <source>
        <strain evidence="2">cv. Varoflay</strain>
    </source>
</reference>
<protein>
    <recommendedName>
        <fullName evidence="1">Reverse transcriptase domain-containing protein</fullName>
    </recommendedName>
</protein>
<sequence length="723" mass="82862">MFLTTEAAYLPEGELDHCPMIMSCYNVQQKKPFRFYNMWIDSECFIPLVETNWNKPVHGCHMFRVLQRLKWIKAEFKLLNKTCFHSVEATDIKTHSDLLMAQNALHATPGDSHLATVEKEANEAYQRAHQNYLSYLHQTAKLKEVNVTSISLVPKLTVANFVSDFRPIACCSVIYKCISKIMCSKLSQILPDIISPTQGAFVAGRSILHNVMICQDIIKLYNRGNSRPSCMMKLDLKKAYGTVEWKFIEEVMDEFGFPSHFIQLVMTCLTTTQYSLLINGVPSPLIQPKRGLRQGDPLSPLLFTPCMEYFSRTMKLVASHPNFRFHSRCKTLKLNHLCFADDLLLFCNGDVTSFQLMLEGLKLFSSTTGLQINPSKSSIYCSGLDTHTKNCLATLYGYTIDCLPFKYLGVSIISKKIQAGDCNLLVEKMVSIIKIWSSRHLSFAGRMQLVNFVLMSISVYWSQLFLIPAIIIKQNQCNMQIFSLAAVGKLAWAIEQKQDNLWVKWIHALYVKNKNWQLFVPSLAASWPVKFICKVKSVCNDKFQGSAWLTSSTYSIKSTYTRLCTQPDVTHWSSFIWNRLTMPKHRFSLWLGLLDRHKTKARLFQYGIRVDNLCAICGGRPETNGHLFFECSYSYDCLTEVLTWLGIKHTRKNVLQVLNWTRRYCRNAFKRKVIFAAVAGLVYQIWRARNNSVWEGAVPAASVIIQALKSDVKHRIQQVCEIN</sequence>
<proteinExistence type="predicted"/>
<dbReference type="InterPro" id="IPR043502">
    <property type="entry name" value="DNA/RNA_pol_sf"/>
</dbReference>
<dbReference type="PROSITE" id="PS50878">
    <property type="entry name" value="RT_POL"/>
    <property type="match status" value="1"/>
</dbReference>
<dbReference type="SUPFAM" id="SSF56672">
    <property type="entry name" value="DNA/RNA polymerases"/>
    <property type="match status" value="1"/>
</dbReference>
<dbReference type="Pfam" id="PF13966">
    <property type="entry name" value="zf-RVT"/>
    <property type="match status" value="1"/>
</dbReference>
<dbReference type="GeneID" id="130463076"/>
<evidence type="ECO:0000259" key="1">
    <source>
        <dbReference type="PROSITE" id="PS50878"/>
    </source>
</evidence>
<accession>A0ABM3QXK7</accession>
<dbReference type="InterPro" id="IPR026960">
    <property type="entry name" value="RVT-Znf"/>
</dbReference>
<organism evidence="2 3">
    <name type="scientific">Spinacia oleracea</name>
    <name type="common">Spinach</name>
    <dbReference type="NCBI Taxonomy" id="3562"/>
    <lineage>
        <taxon>Eukaryota</taxon>
        <taxon>Viridiplantae</taxon>
        <taxon>Streptophyta</taxon>
        <taxon>Embryophyta</taxon>
        <taxon>Tracheophyta</taxon>
        <taxon>Spermatophyta</taxon>
        <taxon>Magnoliopsida</taxon>
        <taxon>eudicotyledons</taxon>
        <taxon>Gunneridae</taxon>
        <taxon>Pentapetalae</taxon>
        <taxon>Caryophyllales</taxon>
        <taxon>Chenopodiaceae</taxon>
        <taxon>Chenopodioideae</taxon>
        <taxon>Anserineae</taxon>
        <taxon>Spinacia</taxon>
    </lineage>
</organism>
<dbReference type="CDD" id="cd01650">
    <property type="entry name" value="RT_nLTR_like"/>
    <property type="match status" value="1"/>
</dbReference>